<dbReference type="OrthoDB" id="5835829at2759"/>
<dbReference type="EMBL" id="SPHZ02000007">
    <property type="protein sequence ID" value="KAF0907510.1"/>
    <property type="molecule type" value="Genomic_DNA"/>
</dbReference>
<evidence type="ECO:0000313" key="2">
    <source>
        <dbReference type="EMBL" id="KAF0907510.1"/>
    </source>
</evidence>
<dbReference type="SUPFAM" id="SSF53756">
    <property type="entry name" value="UDP-Glycosyltransferase/glycogen phosphorylase"/>
    <property type="match status" value="1"/>
</dbReference>
<accession>A0A6G1D531</accession>
<keyword evidence="3" id="KW-1185">Reference proteome</keyword>
<evidence type="ECO:0000313" key="3">
    <source>
        <dbReference type="Proteomes" id="UP000479710"/>
    </source>
</evidence>
<evidence type="ECO:0000256" key="1">
    <source>
        <dbReference type="SAM" id="MobiDB-lite"/>
    </source>
</evidence>
<organism evidence="2 3">
    <name type="scientific">Oryza meyeriana var. granulata</name>
    <dbReference type="NCBI Taxonomy" id="110450"/>
    <lineage>
        <taxon>Eukaryota</taxon>
        <taxon>Viridiplantae</taxon>
        <taxon>Streptophyta</taxon>
        <taxon>Embryophyta</taxon>
        <taxon>Tracheophyta</taxon>
        <taxon>Spermatophyta</taxon>
        <taxon>Magnoliopsida</taxon>
        <taxon>Liliopsida</taxon>
        <taxon>Poales</taxon>
        <taxon>Poaceae</taxon>
        <taxon>BOP clade</taxon>
        <taxon>Oryzoideae</taxon>
        <taxon>Oryzeae</taxon>
        <taxon>Oryzinae</taxon>
        <taxon>Oryza</taxon>
        <taxon>Oryza meyeriana</taxon>
    </lineage>
</organism>
<protein>
    <submittedName>
        <fullName evidence="2">Uncharacterized protein</fullName>
    </submittedName>
</protein>
<dbReference type="AlphaFoldDB" id="A0A6G1D531"/>
<sequence>MAKLVVDAGVGEEAAAPPFGVAVQAKGGDVQRVGGGWGSTAGRVDVLSSRELTGPFAVAVTVDLLGLPSFGSLAEFPCQQVAELGMGLEDFGVNFVWVVNDKNTSASLLSDINTTMSAGNRLVMTGADAGDLNPKEPRRSRRQCGSVNISRDGGVNEHADVHTGRGDEVNGQATKEAVEEVGAGDLEWRANSPQQQVNGDPRERKDLGTIQWMPMG</sequence>
<gene>
    <name evidence="2" type="ORF">E2562_018329</name>
</gene>
<proteinExistence type="predicted"/>
<name>A0A6G1D531_9ORYZ</name>
<dbReference type="Gene3D" id="3.40.50.2000">
    <property type="entry name" value="Glycogen Phosphorylase B"/>
    <property type="match status" value="1"/>
</dbReference>
<feature type="region of interest" description="Disordered" evidence="1">
    <location>
        <begin position="126"/>
        <end position="208"/>
    </location>
</feature>
<dbReference type="Proteomes" id="UP000479710">
    <property type="component" value="Unassembled WGS sequence"/>
</dbReference>
<comment type="caution">
    <text evidence="2">The sequence shown here is derived from an EMBL/GenBank/DDBJ whole genome shotgun (WGS) entry which is preliminary data.</text>
</comment>
<reference evidence="2 3" key="1">
    <citation type="submission" date="2019-11" db="EMBL/GenBank/DDBJ databases">
        <title>Whole genome sequence of Oryza granulata.</title>
        <authorList>
            <person name="Li W."/>
        </authorList>
    </citation>
    <scope>NUCLEOTIDE SEQUENCE [LARGE SCALE GENOMIC DNA]</scope>
    <source>
        <strain evidence="3">cv. Menghai</strain>
        <tissue evidence="2">Leaf</tissue>
    </source>
</reference>
<feature type="compositionally biased region" description="Basic and acidic residues" evidence="1">
    <location>
        <begin position="154"/>
        <end position="168"/>
    </location>
</feature>